<sequence length="68" mass="7243">MTDSTGIKAGATAPAIGVTHIETVPPGKSEAIPEELVDAEHVGGQRQRGRAEVHRRGIEHVQHGEDVR</sequence>
<keyword evidence="3" id="KW-1185">Reference proteome</keyword>
<dbReference type="KEGG" id="led:BBK82_44055"/>
<protein>
    <submittedName>
        <fullName evidence="2">Uncharacterized protein</fullName>
    </submittedName>
</protein>
<reference evidence="2 3" key="1">
    <citation type="submission" date="2016-07" db="EMBL/GenBank/DDBJ databases">
        <title>Complete genome sequence of the Lentzea guizhouensis DHS C013.</title>
        <authorList>
            <person name="Cao C."/>
        </authorList>
    </citation>
    <scope>NUCLEOTIDE SEQUENCE [LARGE SCALE GENOMIC DNA]</scope>
    <source>
        <strain evidence="2 3">DHS C013</strain>
    </source>
</reference>
<organism evidence="2 3">
    <name type="scientific">Lentzea guizhouensis</name>
    <dbReference type="NCBI Taxonomy" id="1586287"/>
    <lineage>
        <taxon>Bacteria</taxon>
        <taxon>Bacillati</taxon>
        <taxon>Actinomycetota</taxon>
        <taxon>Actinomycetes</taxon>
        <taxon>Pseudonocardiales</taxon>
        <taxon>Pseudonocardiaceae</taxon>
        <taxon>Lentzea</taxon>
    </lineage>
</organism>
<gene>
    <name evidence="2" type="ORF">BBK82_44055</name>
</gene>
<evidence type="ECO:0000313" key="2">
    <source>
        <dbReference type="EMBL" id="ANZ41878.1"/>
    </source>
</evidence>
<evidence type="ECO:0000256" key="1">
    <source>
        <dbReference type="SAM" id="MobiDB-lite"/>
    </source>
</evidence>
<proteinExistence type="predicted"/>
<evidence type="ECO:0000313" key="3">
    <source>
        <dbReference type="Proteomes" id="UP000093053"/>
    </source>
</evidence>
<dbReference type="AlphaFoldDB" id="A0A1B2HW02"/>
<accession>A0A1B2HW02</accession>
<dbReference type="RefSeq" id="WP_065920213.1">
    <property type="nucleotide sequence ID" value="NZ_CP016793.1"/>
</dbReference>
<dbReference type="Proteomes" id="UP000093053">
    <property type="component" value="Chromosome"/>
</dbReference>
<feature type="region of interest" description="Disordered" evidence="1">
    <location>
        <begin position="40"/>
        <end position="68"/>
    </location>
</feature>
<dbReference type="EMBL" id="CP016793">
    <property type="protein sequence ID" value="ANZ41878.1"/>
    <property type="molecule type" value="Genomic_DNA"/>
</dbReference>
<name>A0A1B2HW02_9PSEU</name>